<dbReference type="EMBL" id="KV918786">
    <property type="protein sequence ID" value="OSX79811.1"/>
    <property type="molecule type" value="Genomic_DNA"/>
</dbReference>
<comment type="similarity">
    <text evidence="1">Belongs to the peptidase C48 family.</text>
</comment>
<dbReference type="GO" id="GO:0006508">
    <property type="term" value="P:proteolysis"/>
    <property type="evidence" value="ECO:0007669"/>
    <property type="project" value="UniProtKB-KW"/>
</dbReference>
<feature type="region of interest" description="Disordered" evidence="5">
    <location>
        <begin position="535"/>
        <end position="570"/>
    </location>
</feature>
<dbReference type="Gene3D" id="3.40.395.10">
    <property type="entry name" value="Adenoviral Proteinase, Chain A"/>
    <property type="match status" value="1"/>
</dbReference>
<gene>
    <name evidence="7" type="ORF">BU14_0071s0065</name>
</gene>
<evidence type="ECO:0000256" key="2">
    <source>
        <dbReference type="ARBA" id="ARBA00022670"/>
    </source>
</evidence>
<keyword evidence="4" id="KW-0788">Thiol protease</keyword>
<evidence type="ECO:0000256" key="1">
    <source>
        <dbReference type="ARBA" id="ARBA00005234"/>
    </source>
</evidence>
<evidence type="ECO:0000259" key="6">
    <source>
        <dbReference type="PROSITE" id="PS50600"/>
    </source>
</evidence>
<dbReference type="SUPFAM" id="SSF54001">
    <property type="entry name" value="Cysteine proteinases"/>
    <property type="match status" value="1"/>
</dbReference>
<dbReference type="Pfam" id="PF02902">
    <property type="entry name" value="Peptidase_C48"/>
    <property type="match status" value="1"/>
</dbReference>
<dbReference type="OrthoDB" id="1939479at2759"/>
<evidence type="ECO:0000313" key="7">
    <source>
        <dbReference type="EMBL" id="OSX79811.1"/>
    </source>
</evidence>
<dbReference type="PANTHER" id="PTHR12606">
    <property type="entry name" value="SENTRIN/SUMO-SPECIFIC PROTEASE"/>
    <property type="match status" value="1"/>
</dbReference>
<feature type="compositionally biased region" description="Low complexity" evidence="5">
    <location>
        <begin position="535"/>
        <end position="558"/>
    </location>
</feature>
<organism evidence="7 8">
    <name type="scientific">Porphyra umbilicalis</name>
    <name type="common">Purple laver</name>
    <name type="synonym">Red alga</name>
    <dbReference type="NCBI Taxonomy" id="2786"/>
    <lineage>
        <taxon>Eukaryota</taxon>
        <taxon>Rhodophyta</taxon>
        <taxon>Bangiophyceae</taxon>
        <taxon>Bangiales</taxon>
        <taxon>Bangiaceae</taxon>
        <taxon>Porphyra</taxon>
    </lineage>
</organism>
<dbReference type="GO" id="GO:0016929">
    <property type="term" value="F:deSUMOylase activity"/>
    <property type="evidence" value="ECO:0007669"/>
    <property type="project" value="TreeGrafter"/>
</dbReference>
<dbReference type="PROSITE" id="PS50600">
    <property type="entry name" value="ULP_PROTEASE"/>
    <property type="match status" value="1"/>
</dbReference>
<proteinExistence type="inferred from homology"/>
<dbReference type="Proteomes" id="UP000218209">
    <property type="component" value="Unassembled WGS sequence"/>
</dbReference>
<evidence type="ECO:0000256" key="5">
    <source>
        <dbReference type="SAM" id="MobiDB-lite"/>
    </source>
</evidence>
<accession>A0A1X6PG34</accession>
<name>A0A1X6PG34_PORUM</name>
<dbReference type="InterPro" id="IPR003653">
    <property type="entry name" value="Peptidase_C48_C"/>
</dbReference>
<keyword evidence="8" id="KW-1185">Reference proteome</keyword>
<dbReference type="PANTHER" id="PTHR12606:SF1">
    <property type="entry name" value="UBIQUITIN-LIKE-SPECIFIC PROTEASE 1A"/>
    <property type="match status" value="1"/>
</dbReference>
<keyword evidence="2" id="KW-0645">Protease</keyword>
<dbReference type="InterPro" id="IPR038765">
    <property type="entry name" value="Papain-like_cys_pep_sf"/>
</dbReference>
<feature type="region of interest" description="Disordered" evidence="5">
    <location>
        <begin position="175"/>
        <end position="208"/>
    </location>
</feature>
<protein>
    <recommendedName>
        <fullName evidence="6">Ubiquitin-like protease family profile domain-containing protein</fullName>
    </recommendedName>
</protein>
<feature type="region of interest" description="Disordered" evidence="5">
    <location>
        <begin position="1024"/>
        <end position="1044"/>
    </location>
</feature>
<dbReference type="GO" id="GO:0016926">
    <property type="term" value="P:protein desumoylation"/>
    <property type="evidence" value="ECO:0007669"/>
    <property type="project" value="TreeGrafter"/>
</dbReference>
<reference evidence="7 8" key="1">
    <citation type="submission" date="2017-03" db="EMBL/GenBank/DDBJ databases">
        <title>WGS assembly of Porphyra umbilicalis.</title>
        <authorList>
            <person name="Brawley S.H."/>
            <person name="Blouin N.A."/>
            <person name="Ficko-Blean E."/>
            <person name="Wheeler G.L."/>
            <person name="Lohr M."/>
            <person name="Goodson H.V."/>
            <person name="Jenkins J.W."/>
            <person name="Blaby-Haas C.E."/>
            <person name="Helliwell K.E."/>
            <person name="Chan C."/>
            <person name="Marriage T."/>
            <person name="Bhattacharya D."/>
            <person name="Klein A.S."/>
            <person name="Badis Y."/>
            <person name="Brodie J."/>
            <person name="Cao Y."/>
            <person name="Collen J."/>
            <person name="Dittami S.M."/>
            <person name="Gachon C.M."/>
            <person name="Green B.R."/>
            <person name="Karpowicz S."/>
            <person name="Kim J.W."/>
            <person name="Kudahl U."/>
            <person name="Lin S."/>
            <person name="Michel G."/>
            <person name="Mittag M."/>
            <person name="Olson B.J."/>
            <person name="Pangilinan J."/>
            <person name="Peng Y."/>
            <person name="Qiu H."/>
            <person name="Shu S."/>
            <person name="Singer J.T."/>
            <person name="Smith A.G."/>
            <person name="Sprecher B.N."/>
            <person name="Wagner V."/>
            <person name="Wang W."/>
            <person name="Wang Z.-Y."/>
            <person name="Yan J."/>
            <person name="Yarish C."/>
            <person name="Zoeuner-Riek S."/>
            <person name="Zhuang Y."/>
            <person name="Zou Y."/>
            <person name="Lindquist E.A."/>
            <person name="Grimwood J."/>
            <person name="Barry K."/>
            <person name="Rokhsar D.S."/>
            <person name="Schmutz J."/>
            <person name="Stiller J.W."/>
            <person name="Grossman A.R."/>
            <person name="Prochnik S.E."/>
        </authorList>
    </citation>
    <scope>NUCLEOTIDE SEQUENCE [LARGE SCALE GENOMIC DNA]</scope>
    <source>
        <strain evidence="7">4086291</strain>
    </source>
</reference>
<keyword evidence="3" id="KW-0378">Hydrolase</keyword>
<evidence type="ECO:0000313" key="8">
    <source>
        <dbReference type="Proteomes" id="UP000218209"/>
    </source>
</evidence>
<evidence type="ECO:0000256" key="4">
    <source>
        <dbReference type="ARBA" id="ARBA00022807"/>
    </source>
</evidence>
<evidence type="ECO:0000256" key="3">
    <source>
        <dbReference type="ARBA" id="ARBA00022801"/>
    </source>
</evidence>
<feature type="domain" description="Ubiquitin-like protease family profile" evidence="6">
    <location>
        <begin position="1144"/>
        <end position="1331"/>
    </location>
</feature>
<dbReference type="GO" id="GO:0005634">
    <property type="term" value="C:nucleus"/>
    <property type="evidence" value="ECO:0007669"/>
    <property type="project" value="TreeGrafter"/>
</dbReference>
<feature type="region of interest" description="Disordered" evidence="5">
    <location>
        <begin position="1049"/>
        <end position="1068"/>
    </location>
</feature>
<sequence length="1385" mass="149808">MCDLDLDTSASTLPAAPVWEGNRPRRAASACGGEAGGGAAVAAVGTAGPGATAAAPGGFGSPGTTCKHTAALVKALRVACVSLSTFRARMRLRADSAEYAVFDVYGQSFAWAVLYHAVYLVVTFTTSNVATCIAPGCRRFRGRCGHVRVARDAQGPEGFNHPDSGSAPAVVEARKEARKTAAAPRSKMLNNEEEDEGLEGQAGDTVRGPRDIEQSKVAQRTPRNMMPCAAELDQGAVWARTADWRGLILQRSAGRSENKAAHVKLLGQLIETSQSLGDLRNLEIPLVELFCGSCGHERADRHKTTKDPGLLVWVGRWDCDAPACRRAVEYYGNADSVFAMRRRNKHRQWLLFTRGVVCKIISFIIAERTTYTAATRHVSSDVRSFTLRRQDVVKLGTMAIRTVQIPPGTGRCPRCGPSPTFVVIDAQAVGCSDADNANPFRPADDCPVLDIPASNLCIVKKAALRGAVLKVLRSSTPLTPTQVGLLREWRGTISTIARPTPEAAAATVFFRFFPLGVEAPEGRAVPPVAAAADAPAQSAADAPAQSAADAPAQSAADDPGPRRKRARVGSTLEDALRLDAAGNTVLGENGPPAKKALETWRDRTGICAPAFKEYSRSDDGVWICVRPFLQAMLTETVTGMFLRKDTEPVTLLANTLRLMNKDAWKKLTKAVDDVGFLTSFLGRFADDVDDDVRFRKAVGELLLQAIVFEKYVDDTFEKQAMLKSKAAPAWKNKAYCDRWKNTPTPEDYKRWRAEQKDLDALDEDDPLVSFEFFASLLRVRPGIVDSFAAKRRVGYRGKDRHVADAEGDGDTCNKAFSITAGLSQGVLNVVCPHVVTLGFRCLFRAESVGEALSIVLERFASLPTAIFYEVACKIDKNAMRRVRVIMRAHGVRCILDRPHSITHSCSPVYMPDESLGTTAGVATQAAEVSHSVSVFNRTSLAYMAPATYMSHRMVQVAFMNLRKIYRLHADNSAGENDHIPLSPFFHAKIAHQCERISVCPCDAVESSADVAAALAGQHDAQGVNGGAIADPASPPPPGLDAHYGDARAADADATGGEPAQDPEEDGPTEDQLVAATVVADQVVINPAHVQLQAEFDALADAGADGSAKALISTPVTRAEARLVNEITGHRDGAEVIRLVNKARITLRVADMELLKGVAWLNDELMNSFSALINHRSSLRTGAAAAAADGGHPLGVRVCMPSTYFYSKLSARMGCYDYDGVRQWGKKRRLDLEEVDLVLVPINIARCHWVLVTVDIKHRTFHYYDSLGAVDSRGAVANVQRWLGDEVRSRLGDETGASWAVESWRTFFIDRLPEQHDGGSCGVFVLAAADCLSLGVPLHFSQKHIEALRHRIALALFFDSLFSLGFSSVLSVPPEEPRLGSDEDDA</sequence>